<feature type="repeat" description="ANK" evidence="9">
    <location>
        <begin position="305"/>
        <end position="337"/>
    </location>
</feature>
<feature type="repeat" description="ANK" evidence="9">
    <location>
        <begin position="114"/>
        <end position="146"/>
    </location>
</feature>
<evidence type="ECO:0000313" key="13">
    <source>
        <dbReference type="EMBL" id="ELK08729.1"/>
    </source>
</evidence>
<feature type="compositionally biased region" description="Acidic residues" evidence="10">
    <location>
        <begin position="1"/>
        <end position="11"/>
    </location>
</feature>
<dbReference type="SMART" id="SM00218">
    <property type="entry name" value="ZU5"/>
    <property type="match status" value="1"/>
</dbReference>
<keyword evidence="5" id="KW-0677">Repeat</keyword>
<dbReference type="Pfam" id="PF00791">
    <property type="entry name" value="ZU5"/>
    <property type="match status" value="1"/>
</dbReference>
<feature type="compositionally biased region" description="Polar residues" evidence="10">
    <location>
        <begin position="1606"/>
        <end position="1616"/>
    </location>
</feature>
<dbReference type="Proteomes" id="UP000010552">
    <property type="component" value="Unassembled WGS sequence"/>
</dbReference>
<feature type="compositionally biased region" description="Basic and acidic residues" evidence="10">
    <location>
        <begin position="1594"/>
        <end position="1605"/>
    </location>
</feature>
<dbReference type="FunFam" id="2.60.220.30:FF:000002">
    <property type="entry name" value="Ankyrin-3 isoform 2"/>
    <property type="match status" value="1"/>
</dbReference>
<feature type="region of interest" description="Disordered" evidence="10">
    <location>
        <begin position="1586"/>
        <end position="1616"/>
    </location>
</feature>
<dbReference type="PROSITE" id="PS50017">
    <property type="entry name" value="DEATH_DOMAIN"/>
    <property type="match status" value="1"/>
</dbReference>
<dbReference type="PANTHER" id="PTHR24123">
    <property type="entry name" value="ANKYRIN REPEAT-CONTAINING"/>
    <property type="match status" value="1"/>
</dbReference>
<feature type="domain" description="Death" evidence="11">
    <location>
        <begin position="1504"/>
        <end position="1588"/>
    </location>
</feature>
<dbReference type="FunFam" id="1.25.40.20:FF:000001">
    <property type="entry name" value="Ankyrin-2 isoform 2"/>
    <property type="match status" value="1"/>
</dbReference>
<evidence type="ECO:0000259" key="11">
    <source>
        <dbReference type="PROSITE" id="PS50017"/>
    </source>
</evidence>
<feature type="domain" description="ZU5" evidence="12">
    <location>
        <begin position="1171"/>
        <end position="1317"/>
    </location>
</feature>
<feature type="repeat" description="ANK" evidence="9">
    <location>
        <begin position="503"/>
        <end position="535"/>
    </location>
</feature>
<dbReference type="InterPro" id="IPR000906">
    <property type="entry name" value="ZU5_dom"/>
</dbReference>
<dbReference type="CDD" id="cd08805">
    <property type="entry name" value="Death_ank1"/>
    <property type="match status" value="1"/>
</dbReference>
<dbReference type="InterPro" id="IPR036770">
    <property type="entry name" value="Ankyrin_rpt-contain_sf"/>
</dbReference>
<keyword evidence="4" id="KW-0597">Phosphoprotein</keyword>
<dbReference type="EMBL" id="KB030862">
    <property type="protein sequence ID" value="ELK08729.1"/>
    <property type="molecule type" value="Genomic_DNA"/>
</dbReference>
<dbReference type="InParanoid" id="L5KAK4"/>
<dbReference type="FunFam" id="1.25.40.20:FF:000003">
    <property type="entry name" value="Ankyrin, isoform B"/>
    <property type="match status" value="1"/>
</dbReference>
<keyword evidence="14" id="KW-1185">Reference proteome</keyword>
<dbReference type="InterPro" id="IPR000488">
    <property type="entry name" value="Death_dom"/>
</dbReference>
<dbReference type="Pfam" id="PF00531">
    <property type="entry name" value="Death"/>
    <property type="match status" value="1"/>
</dbReference>
<feature type="repeat" description="ANK" evidence="9">
    <location>
        <begin position="668"/>
        <end position="700"/>
    </location>
</feature>
<evidence type="ECO:0000256" key="6">
    <source>
        <dbReference type="ARBA" id="ARBA00023043"/>
    </source>
</evidence>
<sequence>MQQEDCEEAEVVEGMGSRESSGVENGLNGLHLASKEGHVKMVVELLHKEIILETTTKDYFKMCGGSGTYMSTPFGRKENHCPLSTSTPVSVPLTVTYTGPVGNLLFFLPTVFQKGNTALHIAALAGQDEVVRELVNYGANVNAQSQVMALCSPALESAAFLLHPCVRYPVGILAIEKGFTPLYMAAQENHLEVVKFLLENGANQNVATEDGFTPLAVALQQGHENVVAHLINYGTKGKVRLPALHIAARNDDTRTAAVLLQNDPNPDVLSKTGFTPLHIAAHYENLNVAQLLLNRGASVNFTPQNGITPLHIASRRGNVIMVRLLLDRGAQIETRTKDELTPLHCAARNGHVRISEILLDHGAPIQAKTKNGLSPIHMAAQGDHLDCVRLLLQYNAEIDDITLDHLTPLHVAAHCGHHRVAKVLLDKGAKPNSRALNGFTPLHIACKKNHIRVMELLLKTGASIDAVTESGLTPLHVASFMGHLPIVKNLLQRRASPNVSSVKVETPLHMAARAGHTEVAKYLLQNKAKVNAKAKDDQTPLHCAARVGHTNMVKLLLENNANPNLATTAGHTPLHIAAREGHVETALALLEKEASQACMTKKGFTPLHVAAKYGKVRVAELLLERDAHPNAAGKNGFTPLYVAVHHNHLDIVKLLLPRGGSPHSPDWNGCTPLHIAAKQNQMEVARSLLQYGASANAESAQGMTPLHLAAQEGHAEMVALLLSRQANGNLGNKGGLTPLHLVAQEGHFPVADMLIKHGVTVDATTRLSLNLSVSEELCEEAEDNRVHSTSRFNTSSRICLKMGYTPLHMASHYGNIKLVKFLLQHQANVNAKTKLGYSPLYQAAQQGHTDIVTLLLKNGASPNEVSSDGATPLAIAKHLGYISVTDVLKVVTDEPSIALVSDKHWMSFPETVDEIPDVSEDEGEELVGSKAEKDSRDVDEEKELLDFVPKLDQVVESPAIPRIPCVTPETVLVRSEELEQAFKEYDEDSLIPSSPATETSDNISPVASPVHTGFLVSFMVDARGGSMRGSRHNGLRVVIPPRTCAAPTRITCRLVKPQKLSTPPPLAKEEGLASRIIALGPTGAQFLSPVIVEIPHFASHGRGDRELVVLRSENGSVWKEHKSRYGESYLDQILNGMDEELGSLEELEKKRVCRIITTDFPLYFVIMSRLCQDYDTIGPEGGSLKSKLVPLVQATFPENAVTKRVKLALQAQPVPDELVTKLLGNQATFSPIVTVEPRRRKFHRPIGLRIPLPPSWTDNPRDSGEGDTTSLRLLCSVIGGTDQAQWEDITGTTKLVYANECAAFTTNVSARFWLSDCPRTAEAVNFATLLYNELTAVPYMAKFVIFAKMNDPREGRLRCYCMTDDKVDKTLEQHENFVEVARSRDIEVLEGMSLFAELSGNLVPIKKAAQQRSFQFQSFRENRLAIPVKVRDSSREPGGSLSFLRKAMKYEDTQHILCHLNITMPPCTKGSGVDDRRRTLTPLALRYSILSESTLGFLSGTDRADMKMVIISENLGLSWAELARELQFSVEDINRIRVENPNSLFEQSAALLNHWVIREGKNANMENLYTALQNIDRSEILNMLTGSGRQSRNLKPDRRHTERDYSSSPSQMNGYSSLQDELLSPASLHYALPSPLRADQYWNEVAVIDAIPLVATEHDAMLEMSDMQVWSAGLTPSLVTAEDSSLEYSKAEDSDATGHEWKLEGALSEGPQGPTLGSLDLVEDDTVDSDATNGLIDFLDQEEGQRSEEKLPSHKRQEDSTGAGQDSENEVSLVSGQQRVQAHLTESPTVSRVMEMSRDRLQDWDGEGSIVSYLQDAAQGSWQEEITQGPHSFQRTVTTVKGLEPSGSQEYEAILVSVTEHMQSEQPEAESLQADREQSKQGHGEWVQEVEHTFSPVVKLLVTLVLLGFFLISCQNVMHIVKGSLCFVLKHIHQELDKELGENEGLSDDEETISTRVVRRRVLLKGNELQNIPGEQVTEEQFTDEQGNIVTKKIIRKVVRQIDSSGADDTPEHEEVIVEGPPEDPRELEADIDYFMRLAKVELRGNSLQPDLIEGRKGAQIVKRASLKRGKQ</sequence>
<feature type="repeat" description="ANK" evidence="9">
    <location>
        <begin position="602"/>
        <end position="634"/>
    </location>
</feature>
<evidence type="ECO:0000256" key="1">
    <source>
        <dbReference type="ARBA" id="ARBA00004245"/>
    </source>
</evidence>
<dbReference type="STRING" id="9402.L5KAK4"/>
<keyword evidence="8" id="KW-0206">Cytoskeleton</keyword>
<feature type="repeat" description="ANK" evidence="9">
    <location>
        <begin position="835"/>
        <end position="867"/>
    </location>
</feature>
<dbReference type="Gene3D" id="1.10.533.10">
    <property type="entry name" value="Death Domain, Fas"/>
    <property type="match status" value="1"/>
</dbReference>
<feature type="repeat" description="ANK" evidence="9">
    <location>
        <begin position="338"/>
        <end position="370"/>
    </location>
</feature>
<dbReference type="Gene3D" id="2.60.40.2660">
    <property type="match status" value="1"/>
</dbReference>
<dbReference type="InterPro" id="IPR051165">
    <property type="entry name" value="Multifunctional_ANK_Repeat"/>
</dbReference>
<feature type="repeat" description="ANK" evidence="9">
    <location>
        <begin position="210"/>
        <end position="234"/>
    </location>
</feature>
<gene>
    <name evidence="13" type="ORF">PAL_GLEAN10021543</name>
</gene>
<evidence type="ECO:0000313" key="14">
    <source>
        <dbReference type="Proteomes" id="UP000010552"/>
    </source>
</evidence>
<dbReference type="InterPro" id="IPR040745">
    <property type="entry name" value="Ankyrin_UPA"/>
</dbReference>
<proteinExistence type="predicted"/>
<dbReference type="FunFam" id="2.60.40.2660:FF:000002">
    <property type="entry name" value="Ankyrin-1 isoform B"/>
    <property type="match status" value="1"/>
</dbReference>
<dbReference type="GO" id="GO:0007165">
    <property type="term" value="P:signal transduction"/>
    <property type="evidence" value="ECO:0007669"/>
    <property type="project" value="InterPro"/>
</dbReference>
<dbReference type="SUPFAM" id="SSF48403">
    <property type="entry name" value="Ankyrin repeat"/>
    <property type="match status" value="4"/>
</dbReference>
<evidence type="ECO:0000256" key="3">
    <source>
        <dbReference type="ARBA" id="ARBA00022490"/>
    </source>
</evidence>
<feature type="region of interest" description="Disordered" evidence="10">
    <location>
        <begin position="2004"/>
        <end position="2026"/>
    </location>
</feature>
<feature type="region of interest" description="Disordered" evidence="10">
    <location>
        <begin position="984"/>
        <end position="1005"/>
    </location>
</feature>
<feature type="repeat" description="ANK" evidence="9">
    <location>
        <begin position="470"/>
        <end position="502"/>
    </location>
</feature>
<feature type="repeat" description="ANK" evidence="9">
    <location>
        <begin position="404"/>
        <end position="436"/>
    </location>
</feature>
<dbReference type="GO" id="GO:0005856">
    <property type="term" value="C:cytoskeleton"/>
    <property type="evidence" value="ECO:0007669"/>
    <property type="project" value="UniProtKB-SubCell"/>
</dbReference>
<feature type="region of interest" description="Disordered" evidence="10">
    <location>
        <begin position="1"/>
        <end position="27"/>
    </location>
</feature>
<reference evidence="14" key="1">
    <citation type="journal article" date="2013" name="Science">
        <title>Comparative analysis of bat genomes provides insight into the evolution of flight and immunity.</title>
        <authorList>
            <person name="Zhang G."/>
            <person name="Cowled C."/>
            <person name="Shi Z."/>
            <person name="Huang Z."/>
            <person name="Bishop-Lilly K.A."/>
            <person name="Fang X."/>
            <person name="Wynne J.W."/>
            <person name="Xiong Z."/>
            <person name="Baker M.L."/>
            <person name="Zhao W."/>
            <person name="Tachedjian M."/>
            <person name="Zhu Y."/>
            <person name="Zhou P."/>
            <person name="Jiang X."/>
            <person name="Ng J."/>
            <person name="Yang L."/>
            <person name="Wu L."/>
            <person name="Xiao J."/>
            <person name="Feng Y."/>
            <person name="Chen Y."/>
            <person name="Sun X."/>
            <person name="Zhang Y."/>
            <person name="Marsh G.A."/>
            <person name="Crameri G."/>
            <person name="Broder C.C."/>
            <person name="Frey K.G."/>
            <person name="Wang L.F."/>
            <person name="Wang J."/>
        </authorList>
    </citation>
    <scope>NUCLEOTIDE SEQUENCE [LARGE SCALE GENOMIC DNA]</scope>
</reference>
<feature type="compositionally biased region" description="Polar residues" evidence="10">
    <location>
        <begin position="991"/>
        <end position="1005"/>
    </location>
</feature>
<dbReference type="InterPro" id="IPR011029">
    <property type="entry name" value="DEATH-like_dom_sf"/>
</dbReference>
<feature type="compositionally biased region" description="Polar residues" evidence="10">
    <location>
        <begin position="1760"/>
        <end position="1782"/>
    </location>
</feature>
<feature type="repeat" description="ANK" evidence="9">
    <location>
        <begin position="734"/>
        <end position="766"/>
    </location>
</feature>
<feature type="domain" description="ZU5" evidence="12">
    <location>
        <begin position="1014"/>
        <end position="1169"/>
    </location>
</feature>
<dbReference type="PRINTS" id="PR01415">
    <property type="entry name" value="ANKYRIN"/>
</dbReference>
<evidence type="ECO:0000259" key="12">
    <source>
        <dbReference type="PROSITE" id="PS51145"/>
    </source>
</evidence>
<dbReference type="Pfam" id="PF12796">
    <property type="entry name" value="Ank_2"/>
    <property type="match status" value="7"/>
</dbReference>
<dbReference type="InterPro" id="IPR002110">
    <property type="entry name" value="Ankyrin_rpt"/>
</dbReference>
<evidence type="ECO:0000256" key="9">
    <source>
        <dbReference type="PROSITE-ProRule" id="PRU00023"/>
    </source>
</evidence>
<feature type="repeat" description="ANK" evidence="9">
    <location>
        <begin position="536"/>
        <end position="568"/>
    </location>
</feature>
<feature type="repeat" description="ANK" evidence="9">
    <location>
        <begin position="635"/>
        <end position="667"/>
    </location>
</feature>
<feature type="repeat" description="ANK" evidence="9">
    <location>
        <begin position="177"/>
        <end position="209"/>
    </location>
</feature>
<evidence type="ECO:0000256" key="4">
    <source>
        <dbReference type="ARBA" id="ARBA00022553"/>
    </source>
</evidence>
<feature type="repeat" description="ANK" evidence="9">
    <location>
        <begin position="569"/>
        <end position="601"/>
    </location>
</feature>
<organism evidence="13 14">
    <name type="scientific">Pteropus alecto</name>
    <name type="common">Black flying fox</name>
    <dbReference type="NCBI Taxonomy" id="9402"/>
    <lineage>
        <taxon>Eukaryota</taxon>
        <taxon>Metazoa</taxon>
        <taxon>Chordata</taxon>
        <taxon>Craniata</taxon>
        <taxon>Vertebrata</taxon>
        <taxon>Euteleostomi</taxon>
        <taxon>Mammalia</taxon>
        <taxon>Eutheria</taxon>
        <taxon>Laurasiatheria</taxon>
        <taxon>Chiroptera</taxon>
        <taxon>Yinpterochiroptera</taxon>
        <taxon>Pteropodoidea</taxon>
        <taxon>Pteropodidae</taxon>
        <taxon>Pteropodinae</taxon>
        <taxon>Pteropus</taxon>
    </lineage>
</organism>
<accession>L5KAK4</accession>
<keyword evidence="6 9" id="KW-0040">ANK repeat</keyword>
<evidence type="ECO:0000256" key="8">
    <source>
        <dbReference type="ARBA" id="ARBA00023212"/>
    </source>
</evidence>
<keyword evidence="7" id="KW-0472">Membrane</keyword>
<dbReference type="Pfam" id="PF17809">
    <property type="entry name" value="UPA_2"/>
    <property type="match status" value="1"/>
</dbReference>
<dbReference type="PROSITE" id="PS50297">
    <property type="entry name" value="ANK_REP_REGION"/>
    <property type="match status" value="20"/>
</dbReference>
<dbReference type="GO" id="GO:0016020">
    <property type="term" value="C:membrane"/>
    <property type="evidence" value="ECO:0007669"/>
    <property type="project" value="UniProtKB-SubCell"/>
</dbReference>
<dbReference type="Pfam" id="PF00023">
    <property type="entry name" value="Ank"/>
    <property type="match status" value="6"/>
</dbReference>
<evidence type="ECO:0000256" key="7">
    <source>
        <dbReference type="ARBA" id="ARBA00023136"/>
    </source>
</evidence>
<name>L5KAK4_PTEAL</name>
<feature type="region of interest" description="Disordered" evidence="10">
    <location>
        <begin position="1862"/>
        <end position="1884"/>
    </location>
</feature>
<feature type="compositionally biased region" description="Basic and acidic residues" evidence="10">
    <location>
        <begin position="1873"/>
        <end position="1883"/>
    </location>
</feature>
<dbReference type="FunFam" id="1.25.40.20:FF:000827">
    <property type="entry name" value="Ankyrin 1"/>
    <property type="match status" value="1"/>
</dbReference>
<feature type="repeat" description="ANK" evidence="9">
    <location>
        <begin position="802"/>
        <end position="834"/>
    </location>
</feature>
<feature type="region of interest" description="Disordered" evidence="10">
    <location>
        <begin position="1737"/>
        <end position="1782"/>
    </location>
</feature>
<evidence type="ECO:0000256" key="2">
    <source>
        <dbReference type="ARBA" id="ARBA00004370"/>
    </source>
</evidence>
<feature type="repeat" description="ANK" evidence="9">
    <location>
        <begin position="371"/>
        <end position="403"/>
    </location>
</feature>
<dbReference type="FunFam" id="2.60.220.30:FF:000001">
    <property type="entry name" value="Ankyrin-3 isoform 2"/>
    <property type="match status" value="1"/>
</dbReference>
<dbReference type="SMART" id="SM00005">
    <property type="entry name" value="DEATH"/>
    <property type="match status" value="1"/>
</dbReference>
<dbReference type="FunFam" id="1.10.533.10:FF:000010">
    <property type="entry name" value="Ankyrin 1"/>
    <property type="match status" value="1"/>
</dbReference>
<dbReference type="SUPFAM" id="SSF47986">
    <property type="entry name" value="DEATH domain"/>
    <property type="match status" value="1"/>
</dbReference>
<dbReference type="PANTHER" id="PTHR24123:SF71">
    <property type="entry name" value="ANKYRIN 1, ERYTHROCYTIC A ISOFORM X1"/>
    <property type="match status" value="1"/>
</dbReference>
<dbReference type="PROSITE" id="PS51145">
    <property type="entry name" value="ZU5"/>
    <property type="match status" value="2"/>
</dbReference>
<evidence type="ECO:0000256" key="10">
    <source>
        <dbReference type="SAM" id="MobiDB-lite"/>
    </source>
</evidence>
<dbReference type="Gene3D" id="1.25.40.20">
    <property type="entry name" value="Ankyrin repeat-containing domain"/>
    <property type="match status" value="3"/>
</dbReference>
<dbReference type="Gene3D" id="2.60.220.30">
    <property type="match status" value="2"/>
</dbReference>
<comment type="subcellular location">
    <subcellularLocation>
        <location evidence="1">Cytoplasm</location>
        <location evidence="1">Cytoskeleton</location>
    </subcellularLocation>
    <subcellularLocation>
        <location evidence="2">Membrane</location>
    </subcellularLocation>
</comment>
<dbReference type="PROSITE" id="PS50088">
    <property type="entry name" value="ANK_REPEAT"/>
    <property type="match status" value="20"/>
</dbReference>
<feature type="repeat" description="ANK" evidence="9">
    <location>
        <begin position="701"/>
        <end position="733"/>
    </location>
</feature>
<feature type="compositionally biased region" description="Basic and acidic residues" evidence="10">
    <location>
        <begin position="1743"/>
        <end position="1759"/>
    </location>
</feature>
<feature type="repeat" description="ANK" evidence="9">
    <location>
        <begin position="437"/>
        <end position="469"/>
    </location>
</feature>
<protein>
    <submittedName>
        <fullName evidence="13">Ankyrin-1</fullName>
    </submittedName>
</protein>
<feature type="repeat" description="ANK" evidence="9">
    <location>
        <begin position="272"/>
        <end position="304"/>
    </location>
</feature>
<dbReference type="SMART" id="SM00248">
    <property type="entry name" value="ANK"/>
    <property type="match status" value="22"/>
</dbReference>
<keyword evidence="3" id="KW-0963">Cytoplasm</keyword>
<evidence type="ECO:0000256" key="5">
    <source>
        <dbReference type="ARBA" id="ARBA00022737"/>
    </source>
</evidence>